<dbReference type="PANTHER" id="PTHR30203:SF21">
    <property type="entry name" value="OUTER MEMBRANE COMPONENT OF MULTIDRUG EFFLUX PUMP-RELATED"/>
    <property type="match status" value="1"/>
</dbReference>
<dbReference type="InterPro" id="IPR010131">
    <property type="entry name" value="MdtP/NodT-like"/>
</dbReference>
<dbReference type="SUPFAM" id="SSF56954">
    <property type="entry name" value="Outer membrane efflux proteins (OEP)"/>
    <property type="match status" value="1"/>
</dbReference>
<keyword evidence="7 8" id="KW-0449">Lipoprotein</keyword>
<sequence length="480" mass="50759">MKQLLATAALGVLLSACQAVGPDYSLPDKAAVNRGDLQGTIAGEGNNVVSAPVPADWWRLYKDPRLDELVRQAMASNTDLRVAAANLQRSRYQVQQAESAGGWSAGAKAEAQRLQESGEAFLLADKVPVANIGSVGISTSYQFDLFGTLQRGIESAQASADAAQAAADIARITLVADVVRSYTQVCAANEEKAIAQHSLDLQAEGTRLTQRLRDAGRGDETQVTRSQTQFKSLRADMPRYDAARQAGLFRLSMLLAKPVDQLPAGTSSCAELPHIAQLLPVGDGAALLKRRPDVRQAERQLAAATARIGVATGALYPDISIGATVGTVGILDNLGEPATNRWGFGPLISWTVPTNGARARIHEAEAATQGALAHFDGVVLNAIRETQTGLAQYTALLQRRDALAEAEASSEEAADQTHRFYQAGRASFLADLQATGTHTSMRAQLAAANTQVAMSQIDLFLALGGGWESGRTQPAPASKP</sequence>
<keyword evidence="2 8" id="KW-1134">Transmembrane beta strand</keyword>
<name>A0A0A1Z9C6_PSEFL</name>
<dbReference type="Pfam" id="PF02321">
    <property type="entry name" value="OEP"/>
    <property type="match status" value="2"/>
</dbReference>
<dbReference type="Gene3D" id="2.20.200.10">
    <property type="entry name" value="Outer membrane efflux proteins (OEP)"/>
    <property type="match status" value="1"/>
</dbReference>
<dbReference type="GO" id="GO:0015562">
    <property type="term" value="F:efflux transmembrane transporter activity"/>
    <property type="evidence" value="ECO:0007669"/>
    <property type="project" value="InterPro"/>
</dbReference>
<dbReference type="Proteomes" id="UP000030060">
    <property type="component" value="Unassembled WGS sequence"/>
</dbReference>
<keyword evidence="5 8" id="KW-0564">Palmitate</keyword>
<evidence type="ECO:0000256" key="8">
    <source>
        <dbReference type="RuleBase" id="RU362097"/>
    </source>
</evidence>
<proteinExistence type="inferred from homology"/>
<reference evidence="9 10" key="1">
    <citation type="journal article" date="2013" name="Genome Announc.">
        <title>Draft Genome Sequence of Pseudomonas fluorescens LMG 5329, a White Line-Inducing Principle-Producing Bioindicator for the Mushroom Pathogen Pseudomonas tolaasii.</title>
        <authorList>
            <person name="Ghequire M.G."/>
            <person name="Rokni-Zadeh H."/>
            <person name="Zarrineh P."/>
            <person name="De Mot R."/>
        </authorList>
    </citation>
    <scope>NUCLEOTIDE SEQUENCE [LARGE SCALE GENOMIC DNA]</scope>
    <source>
        <strain evidence="9 10">LMG 5329</strain>
    </source>
</reference>
<evidence type="ECO:0000256" key="7">
    <source>
        <dbReference type="ARBA" id="ARBA00023288"/>
    </source>
</evidence>
<evidence type="ECO:0000256" key="6">
    <source>
        <dbReference type="ARBA" id="ARBA00023237"/>
    </source>
</evidence>
<keyword evidence="6" id="KW-0998">Cell outer membrane</keyword>
<dbReference type="Gene3D" id="1.20.1600.10">
    <property type="entry name" value="Outer membrane efflux proteins (OEP)"/>
    <property type="match status" value="1"/>
</dbReference>
<organism evidence="9 10">
    <name type="scientific">Pseudomonas fluorescens LMG 5329</name>
    <dbReference type="NCBI Taxonomy" id="1324332"/>
    <lineage>
        <taxon>Bacteria</taxon>
        <taxon>Pseudomonadati</taxon>
        <taxon>Pseudomonadota</taxon>
        <taxon>Gammaproteobacteria</taxon>
        <taxon>Pseudomonadales</taxon>
        <taxon>Pseudomonadaceae</taxon>
        <taxon>Pseudomonas</taxon>
    </lineage>
</organism>
<keyword evidence="3 8" id="KW-0812">Transmembrane</keyword>
<dbReference type="PROSITE" id="PS51257">
    <property type="entry name" value="PROKAR_LIPOPROTEIN"/>
    <property type="match status" value="1"/>
</dbReference>
<evidence type="ECO:0000256" key="4">
    <source>
        <dbReference type="ARBA" id="ARBA00023136"/>
    </source>
</evidence>
<gene>
    <name evidence="9" type="ORF">K814_0101930</name>
</gene>
<evidence type="ECO:0000256" key="3">
    <source>
        <dbReference type="ARBA" id="ARBA00022692"/>
    </source>
</evidence>
<evidence type="ECO:0000313" key="9">
    <source>
        <dbReference type="EMBL" id="KGE69626.1"/>
    </source>
</evidence>
<dbReference type="OrthoDB" id="9770517at2"/>
<evidence type="ECO:0000313" key="10">
    <source>
        <dbReference type="Proteomes" id="UP000030060"/>
    </source>
</evidence>
<comment type="caution">
    <text evidence="9">The sequence shown here is derived from an EMBL/GenBank/DDBJ whole genome shotgun (WGS) entry which is preliminary data.</text>
</comment>
<feature type="chain" id="PRO_5001433743" evidence="8">
    <location>
        <begin position="22"/>
        <end position="480"/>
    </location>
</feature>
<comment type="similarity">
    <text evidence="1 8">Belongs to the outer membrane factor (OMF) (TC 1.B.17) family.</text>
</comment>
<dbReference type="RefSeq" id="WP_038842433.1">
    <property type="nucleotide sequence ID" value="NZ_ASGY01000017.1"/>
</dbReference>
<dbReference type="EMBL" id="ASGY01000017">
    <property type="protein sequence ID" value="KGE69626.1"/>
    <property type="molecule type" value="Genomic_DNA"/>
</dbReference>
<keyword evidence="8" id="KW-0732">Signal</keyword>
<keyword evidence="4 8" id="KW-0472">Membrane</keyword>
<evidence type="ECO:0000256" key="2">
    <source>
        <dbReference type="ARBA" id="ARBA00022452"/>
    </source>
</evidence>
<dbReference type="NCBIfam" id="TIGR01845">
    <property type="entry name" value="outer_NodT"/>
    <property type="match status" value="1"/>
</dbReference>
<evidence type="ECO:0000256" key="5">
    <source>
        <dbReference type="ARBA" id="ARBA00023139"/>
    </source>
</evidence>
<protein>
    <submittedName>
        <fullName evidence="9">RND transporter</fullName>
    </submittedName>
</protein>
<dbReference type="InterPro" id="IPR003423">
    <property type="entry name" value="OMP_efflux"/>
</dbReference>
<evidence type="ECO:0000256" key="1">
    <source>
        <dbReference type="ARBA" id="ARBA00007613"/>
    </source>
</evidence>
<feature type="signal peptide" evidence="8">
    <location>
        <begin position="1"/>
        <end position="21"/>
    </location>
</feature>
<comment type="subcellular location">
    <subcellularLocation>
        <location evidence="8">Cell outer membrane</location>
        <topology evidence="8">Lipid-anchor</topology>
    </subcellularLocation>
</comment>
<dbReference type="AlphaFoldDB" id="A0A0A1Z9C6"/>
<accession>A0A0A1Z9C6</accession>
<dbReference type="GO" id="GO:0009279">
    <property type="term" value="C:cell outer membrane"/>
    <property type="evidence" value="ECO:0007669"/>
    <property type="project" value="UniProtKB-SubCell"/>
</dbReference>
<dbReference type="PANTHER" id="PTHR30203">
    <property type="entry name" value="OUTER MEMBRANE CATION EFFLUX PROTEIN"/>
    <property type="match status" value="1"/>
</dbReference>